<proteinExistence type="predicted"/>
<gene>
    <name evidence="1" type="ORF">TBIB3V08_LOCUS8830</name>
</gene>
<reference evidence="1" key="1">
    <citation type="submission" date="2020-11" db="EMBL/GenBank/DDBJ databases">
        <authorList>
            <person name="Tran Van P."/>
        </authorList>
    </citation>
    <scope>NUCLEOTIDE SEQUENCE</scope>
</reference>
<protein>
    <submittedName>
        <fullName evidence="1">Uncharacterized protein</fullName>
    </submittedName>
</protein>
<sequence>MTPGHGNRTRDLWLSTPMPMHWRTKPEVPGSIPVSSRIVARLFKTLKRILWQTSNDNSQSEKAGCRDAWRGGGWVEGGGSPFLAARRLGRLRTGLPPQCIAGFSSRHSVTSLHRLGFRQGPGLLSHDKEQTRNYHPLIQTLNRDYIPIHHHQNAFLKEVYSHSHGYSVVINLGKIPQYTRLGSNPNLPVIGSLVYCESDA</sequence>
<dbReference type="AlphaFoldDB" id="A0A7R9F4I4"/>
<name>A0A7R9F4I4_9NEOP</name>
<accession>A0A7R9F4I4</accession>
<dbReference type="EMBL" id="OD568063">
    <property type="protein sequence ID" value="CAD7446501.1"/>
    <property type="molecule type" value="Genomic_DNA"/>
</dbReference>
<evidence type="ECO:0000313" key="1">
    <source>
        <dbReference type="EMBL" id="CAD7446501.1"/>
    </source>
</evidence>
<organism evidence="1">
    <name type="scientific">Timema bartmani</name>
    <dbReference type="NCBI Taxonomy" id="61472"/>
    <lineage>
        <taxon>Eukaryota</taxon>
        <taxon>Metazoa</taxon>
        <taxon>Ecdysozoa</taxon>
        <taxon>Arthropoda</taxon>
        <taxon>Hexapoda</taxon>
        <taxon>Insecta</taxon>
        <taxon>Pterygota</taxon>
        <taxon>Neoptera</taxon>
        <taxon>Polyneoptera</taxon>
        <taxon>Phasmatodea</taxon>
        <taxon>Timematodea</taxon>
        <taxon>Timematoidea</taxon>
        <taxon>Timematidae</taxon>
        <taxon>Timema</taxon>
    </lineage>
</organism>